<organism evidence="1">
    <name type="scientific">Arundo donax</name>
    <name type="common">Giant reed</name>
    <name type="synonym">Donax arundinaceus</name>
    <dbReference type="NCBI Taxonomy" id="35708"/>
    <lineage>
        <taxon>Eukaryota</taxon>
        <taxon>Viridiplantae</taxon>
        <taxon>Streptophyta</taxon>
        <taxon>Embryophyta</taxon>
        <taxon>Tracheophyta</taxon>
        <taxon>Spermatophyta</taxon>
        <taxon>Magnoliopsida</taxon>
        <taxon>Liliopsida</taxon>
        <taxon>Poales</taxon>
        <taxon>Poaceae</taxon>
        <taxon>PACMAD clade</taxon>
        <taxon>Arundinoideae</taxon>
        <taxon>Arundineae</taxon>
        <taxon>Arundo</taxon>
    </lineage>
</organism>
<evidence type="ECO:0000313" key="1">
    <source>
        <dbReference type="EMBL" id="JAE37504.1"/>
    </source>
</evidence>
<reference evidence="1" key="2">
    <citation type="journal article" date="2015" name="Data Brief">
        <title>Shoot transcriptome of the giant reed, Arundo donax.</title>
        <authorList>
            <person name="Barrero R.A."/>
            <person name="Guerrero F.D."/>
            <person name="Moolhuijzen P."/>
            <person name="Goolsby J.A."/>
            <person name="Tidwell J."/>
            <person name="Bellgard S.E."/>
            <person name="Bellgard M.I."/>
        </authorList>
    </citation>
    <scope>NUCLEOTIDE SEQUENCE</scope>
    <source>
        <tissue evidence="1">Shoot tissue taken approximately 20 cm above the soil surface</tissue>
    </source>
</reference>
<dbReference type="EMBL" id="GBRH01160392">
    <property type="protein sequence ID" value="JAE37504.1"/>
    <property type="molecule type" value="Transcribed_RNA"/>
</dbReference>
<accession>A0A0A9HNT8</accession>
<protein>
    <submittedName>
        <fullName evidence="1">Uncharacterized protein</fullName>
    </submittedName>
</protein>
<name>A0A0A9HNT8_ARUDO</name>
<dbReference type="AlphaFoldDB" id="A0A0A9HNT8"/>
<sequence length="35" mass="4030">MCKIKLCGFCSSYFDGDLIMCSMHENEQEVILTCH</sequence>
<proteinExistence type="predicted"/>
<reference evidence="1" key="1">
    <citation type="submission" date="2014-09" db="EMBL/GenBank/DDBJ databases">
        <authorList>
            <person name="Magalhaes I.L.F."/>
            <person name="Oliveira U."/>
            <person name="Santos F.R."/>
            <person name="Vidigal T.H.D.A."/>
            <person name="Brescovit A.D."/>
            <person name="Santos A.J."/>
        </authorList>
    </citation>
    <scope>NUCLEOTIDE SEQUENCE</scope>
    <source>
        <tissue evidence="1">Shoot tissue taken approximately 20 cm above the soil surface</tissue>
    </source>
</reference>